<evidence type="ECO:0000313" key="3">
    <source>
        <dbReference type="Proteomes" id="UP001382455"/>
    </source>
</evidence>
<proteinExistence type="predicted"/>
<organism evidence="2 3">
    <name type="scientific">Pseudoalteromonas spongiae</name>
    <dbReference type="NCBI Taxonomy" id="298657"/>
    <lineage>
        <taxon>Bacteria</taxon>
        <taxon>Pseudomonadati</taxon>
        <taxon>Pseudomonadota</taxon>
        <taxon>Gammaproteobacteria</taxon>
        <taxon>Alteromonadales</taxon>
        <taxon>Pseudoalteromonadaceae</taxon>
        <taxon>Pseudoalteromonas</taxon>
    </lineage>
</organism>
<dbReference type="Proteomes" id="UP001382455">
    <property type="component" value="Unassembled WGS sequence"/>
</dbReference>
<dbReference type="RefSeq" id="WP_336436846.1">
    <property type="nucleotide sequence ID" value="NZ_JBAWKS010000002.1"/>
</dbReference>
<comment type="caution">
    <text evidence="2">The sequence shown here is derived from an EMBL/GenBank/DDBJ whole genome shotgun (WGS) entry which is preliminary data.</text>
</comment>
<dbReference type="EMBL" id="JBAWKS010000002">
    <property type="protein sequence ID" value="MEI4551965.1"/>
    <property type="molecule type" value="Genomic_DNA"/>
</dbReference>
<evidence type="ECO:0000256" key="1">
    <source>
        <dbReference type="SAM" id="SignalP"/>
    </source>
</evidence>
<accession>A0ABU8EYY9</accession>
<protein>
    <submittedName>
        <fullName evidence="2">Uncharacterized protein</fullName>
    </submittedName>
</protein>
<keyword evidence="3" id="KW-1185">Reference proteome</keyword>
<keyword evidence="1" id="KW-0732">Signal</keyword>
<feature type="chain" id="PRO_5045530755" evidence="1">
    <location>
        <begin position="23"/>
        <end position="106"/>
    </location>
</feature>
<reference evidence="2 3" key="1">
    <citation type="submission" date="2023-12" db="EMBL/GenBank/DDBJ databases">
        <title>Friends and Foes: Symbiotic and Algicidal bacterial influence on Karenia brevis blooms.</title>
        <authorList>
            <person name="Fei C."/>
            <person name="Mohamed A.R."/>
            <person name="Booker A."/>
            <person name="Arshad M."/>
            <person name="Klass S."/>
            <person name="Ahn S."/>
            <person name="Gilbert P.M."/>
            <person name="Heil C.A."/>
            <person name="Martinez J.M."/>
            <person name="Amin S.A."/>
        </authorList>
    </citation>
    <scope>NUCLEOTIDE SEQUENCE [LARGE SCALE GENOMIC DNA]</scope>
    <source>
        <strain evidence="2 3">CE15</strain>
    </source>
</reference>
<gene>
    <name evidence="2" type="ORF">WAE96_19975</name>
</gene>
<sequence>MKKLISPVIGMLSLALCVKAHAHFPTLNCHVSNTDAKLISCTAGYSDASLAGEVILKVYSYDDALLREVKTASDGSVSFSKPNGEFYIVFDAGHESPAEFDYAELE</sequence>
<name>A0ABU8EYY9_9GAMM</name>
<feature type="signal peptide" evidence="1">
    <location>
        <begin position="1"/>
        <end position="22"/>
    </location>
</feature>
<evidence type="ECO:0000313" key="2">
    <source>
        <dbReference type="EMBL" id="MEI4551965.1"/>
    </source>
</evidence>